<dbReference type="Pfam" id="PF14143">
    <property type="entry name" value="YrhC"/>
    <property type="match status" value="1"/>
</dbReference>
<reference evidence="2 3" key="1">
    <citation type="submission" date="2021-01" db="EMBL/GenBank/DDBJ databases">
        <title>FDA dAtabase for Regulatory Grade micrObial Sequences (FDA-ARGOS): Supporting development and validation of Infectious Disease Dx tests.</title>
        <authorList>
            <person name="Nelson B."/>
            <person name="Plummer A."/>
            <person name="Tallon L."/>
            <person name="Sadzewicz L."/>
            <person name="Zhao X."/>
            <person name="Boylan J."/>
            <person name="Ott S."/>
            <person name="Bowen H."/>
            <person name="Vavikolanu K."/>
            <person name="Mehta A."/>
            <person name="Aluvathingal J."/>
            <person name="Nadendla S."/>
            <person name="Myers T."/>
            <person name="Yan Y."/>
            <person name="Sichtig H."/>
        </authorList>
    </citation>
    <scope>NUCLEOTIDE SEQUENCE [LARGE SCALE GENOMIC DNA]</scope>
    <source>
        <strain evidence="2 3">FDAARGOS_1161</strain>
    </source>
</reference>
<organism evidence="2 3">
    <name type="scientific">Peribacillus psychrosaccharolyticus</name>
    <name type="common">Bacillus psychrosaccharolyticus</name>
    <dbReference type="NCBI Taxonomy" id="1407"/>
    <lineage>
        <taxon>Bacteria</taxon>
        <taxon>Bacillati</taxon>
        <taxon>Bacillota</taxon>
        <taxon>Bacilli</taxon>
        <taxon>Bacillales</taxon>
        <taxon>Bacillaceae</taxon>
        <taxon>Peribacillus</taxon>
    </lineage>
</organism>
<dbReference type="AlphaFoldDB" id="A0A974NL34"/>
<evidence type="ECO:0000256" key="1">
    <source>
        <dbReference type="SAM" id="Phobius"/>
    </source>
</evidence>
<sequence>MRKAQTKVSPMQAKINDYKRFAFTSICISVFFYLGMVLPTEGKTDFITYGYLFATIAFLCISGLFFGIAIKHKKTLAEQEDDSIQQ</sequence>
<dbReference type="EMBL" id="CP068053">
    <property type="protein sequence ID" value="QQS99866.1"/>
    <property type="molecule type" value="Genomic_DNA"/>
</dbReference>
<dbReference type="Proteomes" id="UP000595254">
    <property type="component" value="Chromosome"/>
</dbReference>
<accession>A0A974NL34</accession>
<evidence type="ECO:0000313" key="2">
    <source>
        <dbReference type="EMBL" id="QQS99866.1"/>
    </source>
</evidence>
<feature type="transmembrane region" description="Helical" evidence="1">
    <location>
        <begin position="21"/>
        <end position="40"/>
    </location>
</feature>
<keyword evidence="3" id="KW-1185">Reference proteome</keyword>
<evidence type="ECO:0008006" key="4">
    <source>
        <dbReference type="Google" id="ProtNLM"/>
    </source>
</evidence>
<evidence type="ECO:0000313" key="3">
    <source>
        <dbReference type="Proteomes" id="UP000595254"/>
    </source>
</evidence>
<dbReference type="RefSeq" id="WP_040373627.1">
    <property type="nucleotide sequence ID" value="NZ_CP068053.1"/>
</dbReference>
<keyword evidence="1" id="KW-1133">Transmembrane helix</keyword>
<gene>
    <name evidence="2" type="ORF">I6J18_20140</name>
</gene>
<feature type="transmembrane region" description="Helical" evidence="1">
    <location>
        <begin position="46"/>
        <end position="70"/>
    </location>
</feature>
<dbReference type="InterPro" id="IPR025418">
    <property type="entry name" value="YrhC-like"/>
</dbReference>
<keyword evidence="1" id="KW-0472">Membrane</keyword>
<keyword evidence="1" id="KW-0812">Transmembrane</keyword>
<proteinExistence type="predicted"/>
<name>A0A974NL34_PERPY</name>
<protein>
    <recommendedName>
        <fullName evidence="4">YrhC-like protein</fullName>
    </recommendedName>
</protein>
<dbReference type="KEGG" id="ppsr:I6J18_20140"/>